<feature type="region of interest" description="Disordered" evidence="4">
    <location>
        <begin position="221"/>
        <end position="244"/>
    </location>
</feature>
<reference evidence="6" key="2">
    <citation type="submission" date="2021-04" db="EMBL/GenBank/DDBJ databases">
        <authorList>
            <person name="Gilroy R."/>
        </authorList>
    </citation>
    <scope>NUCLEOTIDE SEQUENCE</scope>
    <source>
        <strain evidence="6">1068</strain>
    </source>
</reference>
<proteinExistence type="predicted"/>
<keyword evidence="2" id="KW-0238">DNA-binding</keyword>
<organism evidence="6 7">
    <name type="scientific">Candidatus Blautia pullicola</name>
    <dbReference type="NCBI Taxonomy" id="2838498"/>
    <lineage>
        <taxon>Bacteria</taxon>
        <taxon>Bacillati</taxon>
        <taxon>Bacillota</taxon>
        <taxon>Clostridia</taxon>
        <taxon>Lachnospirales</taxon>
        <taxon>Lachnospiraceae</taxon>
        <taxon>Blautia</taxon>
    </lineage>
</organism>
<dbReference type="PROSITE" id="PS01124">
    <property type="entry name" value="HTH_ARAC_FAMILY_2"/>
    <property type="match status" value="1"/>
</dbReference>
<accession>A0A9D2JT93</accession>
<dbReference type="InterPro" id="IPR018062">
    <property type="entry name" value="HTH_AraC-typ_CS"/>
</dbReference>
<feature type="compositionally biased region" description="Basic and acidic residues" evidence="4">
    <location>
        <begin position="227"/>
        <end position="244"/>
    </location>
</feature>
<reference evidence="6" key="1">
    <citation type="journal article" date="2021" name="PeerJ">
        <title>Extensive microbial diversity within the chicken gut microbiome revealed by metagenomics and culture.</title>
        <authorList>
            <person name="Gilroy R."/>
            <person name="Ravi A."/>
            <person name="Getino M."/>
            <person name="Pursley I."/>
            <person name="Horton D.L."/>
            <person name="Alikhan N.F."/>
            <person name="Baker D."/>
            <person name="Gharbi K."/>
            <person name="Hall N."/>
            <person name="Watson M."/>
            <person name="Adriaenssens E.M."/>
            <person name="Foster-Nyarko E."/>
            <person name="Jarju S."/>
            <person name="Secka A."/>
            <person name="Antonio M."/>
            <person name="Oren A."/>
            <person name="Chaudhuri R.R."/>
            <person name="La Ragione R."/>
            <person name="Hildebrand F."/>
            <person name="Pallen M.J."/>
        </authorList>
    </citation>
    <scope>NUCLEOTIDE SEQUENCE</scope>
    <source>
        <strain evidence="6">1068</strain>
    </source>
</reference>
<dbReference type="GO" id="GO:0003700">
    <property type="term" value="F:DNA-binding transcription factor activity"/>
    <property type="evidence" value="ECO:0007669"/>
    <property type="project" value="InterPro"/>
</dbReference>
<evidence type="ECO:0000256" key="4">
    <source>
        <dbReference type="SAM" id="MobiDB-lite"/>
    </source>
</evidence>
<dbReference type="PANTHER" id="PTHR43280">
    <property type="entry name" value="ARAC-FAMILY TRANSCRIPTIONAL REGULATOR"/>
    <property type="match status" value="1"/>
</dbReference>
<protein>
    <submittedName>
        <fullName evidence="6">AraC family transcriptional regulator</fullName>
    </submittedName>
</protein>
<dbReference type="SMART" id="SM00342">
    <property type="entry name" value="HTH_ARAC"/>
    <property type="match status" value="1"/>
</dbReference>
<evidence type="ECO:0000313" key="7">
    <source>
        <dbReference type="Proteomes" id="UP000824056"/>
    </source>
</evidence>
<feature type="domain" description="HTH araC/xylS-type" evidence="5">
    <location>
        <begin position="113"/>
        <end position="210"/>
    </location>
</feature>
<dbReference type="Pfam" id="PF12833">
    <property type="entry name" value="HTH_18"/>
    <property type="match status" value="1"/>
</dbReference>
<dbReference type="AlphaFoldDB" id="A0A9D2JT93"/>
<comment type="caution">
    <text evidence="6">The sequence shown here is derived from an EMBL/GenBank/DDBJ whole genome shotgun (WGS) entry which is preliminary data.</text>
</comment>
<sequence>RSVAKPRSIYQFYSIRFYPEEIQGISTENFDLIRCFRNHEKFNHMVRLNIDQLDHLLKLINKIEYYLATDCSAFGKEIFAKTLLAEVLIYVNFLYDLPPLPPAPEKEDLNDYYPIIAYINEHITDKISLDQLSQIFFMNKYYLSHRFKFLFGITVGEYITQKRLSLAKSYLRKGVSVTMSGEQAGFNSCNHFIRTFTRAVGMTPKQYARQYLKINSYVAPSPPGRDAYSKLPREISAQEKRPEH</sequence>
<keyword evidence="3" id="KW-0804">Transcription</keyword>
<dbReference type="EMBL" id="DXBG01000101">
    <property type="protein sequence ID" value="HIZ65079.1"/>
    <property type="molecule type" value="Genomic_DNA"/>
</dbReference>
<dbReference type="Gene3D" id="1.10.10.60">
    <property type="entry name" value="Homeodomain-like"/>
    <property type="match status" value="2"/>
</dbReference>
<dbReference type="PANTHER" id="PTHR43280:SF34">
    <property type="entry name" value="ARAC-FAMILY TRANSCRIPTIONAL REGULATOR"/>
    <property type="match status" value="1"/>
</dbReference>
<dbReference type="GO" id="GO:0043565">
    <property type="term" value="F:sequence-specific DNA binding"/>
    <property type="evidence" value="ECO:0007669"/>
    <property type="project" value="InterPro"/>
</dbReference>
<evidence type="ECO:0000256" key="3">
    <source>
        <dbReference type="ARBA" id="ARBA00023163"/>
    </source>
</evidence>
<evidence type="ECO:0000259" key="5">
    <source>
        <dbReference type="PROSITE" id="PS01124"/>
    </source>
</evidence>
<dbReference type="SUPFAM" id="SSF46689">
    <property type="entry name" value="Homeodomain-like"/>
    <property type="match status" value="2"/>
</dbReference>
<dbReference type="PROSITE" id="PS00041">
    <property type="entry name" value="HTH_ARAC_FAMILY_1"/>
    <property type="match status" value="1"/>
</dbReference>
<dbReference type="InterPro" id="IPR009057">
    <property type="entry name" value="Homeodomain-like_sf"/>
</dbReference>
<dbReference type="Proteomes" id="UP000824056">
    <property type="component" value="Unassembled WGS sequence"/>
</dbReference>
<feature type="non-terminal residue" evidence="6">
    <location>
        <position position="1"/>
    </location>
</feature>
<evidence type="ECO:0000313" key="6">
    <source>
        <dbReference type="EMBL" id="HIZ65079.1"/>
    </source>
</evidence>
<evidence type="ECO:0000256" key="1">
    <source>
        <dbReference type="ARBA" id="ARBA00023015"/>
    </source>
</evidence>
<evidence type="ECO:0000256" key="2">
    <source>
        <dbReference type="ARBA" id="ARBA00023125"/>
    </source>
</evidence>
<keyword evidence="1" id="KW-0805">Transcription regulation</keyword>
<gene>
    <name evidence="6" type="ORF">H9809_04120</name>
</gene>
<dbReference type="InterPro" id="IPR018060">
    <property type="entry name" value="HTH_AraC"/>
</dbReference>
<name>A0A9D2JT93_9FIRM</name>